<name>A0A0G4M848_VERLO</name>
<evidence type="ECO:0000313" key="3">
    <source>
        <dbReference type="Proteomes" id="UP000045706"/>
    </source>
</evidence>
<protein>
    <submittedName>
        <fullName evidence="2">Uncharacterized protein</fullName>
    </submittedName>
</protein>
<accession>A0A0G4M848</accession>
<reference evidence="3" key="1">
    <citation type="submission" date="2015-05" db="EMBL/GenBank/DDBJ databases">
        <authorList>
            <person name="Fogelqvist Johan"/>
        </authorList>
    </citation>
    <scope>NUCLEOTIDE SEQUENCE [LARGE SCALE GENOMIC DNA]</scope>
</reference>
<proteinExistence type="predicted"/>
<feature type="compositionally biased region" description="Pro residues" evidence="1">
    <location>
        <begin position="1044"/>
        <end position="1057"/>
    </location>
</feature>
<gene>
    <name evidence="2" type="ORF">BN1723_014367</name>
</gene>
<evidence type="ECO:0000256" key="1">
    <source>
        <dbReference type="SAM" id="MobiDB-lite"/>
    </source>
</evidence>
<dbReference type="Proteomes" id="UP000045706">
    <property type="component" value="Unassembled WGS sequence"/>
</dbReference>
<dbReference type="AlphaFoldDB" id="A0A0G4M848"/>
<feature type="compositionally biased region" description="Low complexity" evidence="1">
    <location>
        <begin position="1068"/>
        <end position="1077"/>
    </location>
</feature>
<dbReference type="EMBL" id="CVQI01022780">
    <property type="protein sequence ID" value="CRK30429.1"/>
    <property type="molecule type" value="Genomic_DNA"/>
</dbReference>
<evidence type="ECO:0000313" key="2">
    <source>
        <dbReference type="EMBL" id="CRK30429.1"/>
    </source>
</evidence>
<feature type="compositionally biased region" description="Basic residues" evidence="1">
    <location>
        <begin position="1084"/>
        <end position="1095"/>
    </location>
</feature>
<feature type="region of interest" description="Disordered" evidence="1">
    <location>
        <begin position="557"/>
        <end position="593"/>
    </location>
</feature>
<feature type="region of interest" description="Disordered" evidence="1">
    <location>
        <begin position="1008"/>
        <end position="1110"/>
    </location>
</feature>
<organism evidence="2 3">
    <name type="scientific">Verticillium longisporum</name>
    <name type="common">Verticillium dahliae var. longisporum</name>
    <dbReference type="NCBI Taxonomy" id="100787"/>
    <lineage>
        <taxon>Eukaryota</taxon>
        <taxon>Fungi</taxon>
        <taxon>Dikarya</taxon>
        <taxon>Ascomycota</taxon>
        <taxon>Pezizomycotina</taxon>
        <taxon>Sordariomycetes</taxon>
        <taxon>Hypocreomycetidae</taxon>
        <taxon>Glomerellales</taxon>
        <taxon>Plectosphaerellaceae</taxon>
        <taxon>Verticillium</taxon>
    </lineage>
</organism>
<feature type="compositionally biased region" description="Basic and acidic residues" evidence="1">
    <location>
        <begin position="579"/>
        <end position="593"/>
    </location>
</feature>
<sequence>MCTALEAGDEDGVGSYRLRQEPTVWHLVPFHFSLSLLPSSTKGEGSLLHGDARHALLSDRFSCSLGALFVDASVHRPPPFFVEFDWLGLACISFPVFLTVALHPGLRECARSILSSAFATLFLGSFHRLDNFNALNCIPLLHPSTASLNCISQQYLHDKHHSFQSQAPSHLTQRTMDDPTRYHGTLVSLEGPVDVLATQLRLLPTSPQIFILPQVQTYLEDGDPSERFDARSFVRRMHNAIAARNEIAYSFLKDSTPDNKRLVFMNGSTPGAQAICIKTIAEHETDGDIAHAELLFNDIVKHGAAGLEDDWFSRQRQDRHHIPAEDPIVRAMRAAEALDRLTADLQPNTDVDLTFKARPRSMSLPIYSFDDRFGDAAPFYVFGVISSEDDEYIDDSTRNAFLPATPRLAVTDFGESLADTMATFEAVDNSLLPLRSPSCVGETYEHQTISPGRQVTTDMLSPRSGHSIESTDAVVYGEAFLMQMQMANPRRSTKRTKSLDRAYQTGDSYWNPPLQAQIQAGVDSGKALSVDGRRNSNVGTLLQTSLPRTIHVHCDRPTVLLSPPPPKPKKKANGAYVDKGTDAEDFRSPEHPFRPVLPFTEDLVIKIQDGADDSVLEATISAFKAGIHPIQTPEPSEQLVARKESVVKAPKLHGIETAAEDSVDPSASVLSFGPDPDEYDPFAYGPTPLKPANTTRLALTLKPVTPPTPAQTPSSLSSVCGSGEERFQSCDITGCKTAIAVQNSLRVLLNVHFPPEDQGYHHFHFSILPEMGGLWKPVFRNAGAESPRNGQRRIDQILAVGARRGVKKTHLSNLIRQLEKLGVKSGEVSRSGRLDFRYLVANAMQAFTAQPLANQTHENPFTSPYLLATLIVPHLEPYFVIHNEVRFLILEYPPDHLATVLALQKLVGVDLMKVAAIVNSDANEPLPFNHVRGASITNVKEGNHSGSASPQRKPLHRKASSIVLPESVAVSRANFLLTSTATEAEIGNFVSTIRKLLIDVSRFYVSDESPRQRAGKRLPTPLPTPISASFSPFPRTTMGLQSPPLSPPPQMLPPPPRGNHHPRPPSPAMSSKAPSFAETAKTNKSSRSRRAKSRKSGGTFGPATDCPTDTTSVFTFNLEDDSDYDQEERRLMPIFMSKPHLKKGNSHKALKFLGLA</sequence>